<dbReference type="EMBL" id="AP021876">
    <property type="protein sequence ID" value="BBO81016.1"/>
    <property type="molecule type" value="Genomic_DNA"/>
</dbReference>
<dbReference type="InterPro" id="IPR036388">
    <property type="entry name" value="WH-like_DNA-bd_sf"/>
</dbReference>
<accession>A0A5K7ZJ38</accession>
<name>A0A5K7ZJ38_9BACT</name>
<gene>
    <name evidence="2" type="ORF">DSCO28_15820</name>
</gene>
<dbReference type="InterPro" id="IPR050662">
    <property type="entry name" value="Sec-metab_biosynth-thioest"/>
</dbReference>
<protein>
    <recommendedName>
        <fullName evidence="1">Metallo-beta-lactamase domain-containing protein</fullName>
    </recommendedName>
</protein>
<dbReference type="PANTHER" id="PTHR23131:SF4">
    <property type="entry name" value="METALLO-BETA-LACTAMASE SUPERFAMILY POTEIN"/>
    <property type="match status" value="1"/>
</dbReference>
<evidence type="ECO:0000259" key="1">
    <source>
        <dbReference type="SMART" id="SM00849"/>
    </source>
</evidence>
<dbReference type="Gene3D" id="3.60.15.10">
    <property type="entry name" value="Ribonuclease Z/Hydroxyacylglutathione hydrolase-like"/>
    <property type="match status" value="1"/>
</dbReference>
<evidence type="ECO:0000313" key="2">
    <source>
        <dbReference type="EMBL" id="BBO81016.1"/>
    </source>
</evidence>
<dbReference type="Gene3D" id="1.10.10.10">
    <property type="entry name" value="Winged helix-like DNA-binding domain superfamily/Winged helix DNA-binding domain"/>
    <property type="match status" value="1"/>
</dbReference>
<dbReference type="Pfam" id="PF00753">
    <property type="entry name" value="Lactamase_B"/>
    <property type="match status" value="1"/>
</dbReference>
<evidence type="ECO:0000313" key="3">
    <source>
        <dbReference type="Proteomes" id="UP000425960"/>
    </source>
</evidence>
<dbReference type="Proteomes" id="UP000425960">
    <property type="component" value="Chromosome"/>
</dbReference>
<dbReference type="AlphaFoldDB" id="A0A5K7ZJ38"/>
<dbReference type="SMART" id="SM00849">
    <property type="entry name" value="Lactamase_B"/>
    <property type="match status" value="1"/>
</dbReference>
<dbReference type="InterPro" id="IPR036866">
    <property type="entry name" value="RibonucZ/Hydroxyglut_hydro"/>
</dbReference>
<reference evidence="2 3" key="1">
    <citation type="submission" date="2019-11" db="EMBL/GenBank/DDBJ databases">
        <title>Comparative genomics of hydrocarbon-degrading Desulfosarcina strains.</title>
        <authorList>
            <person name="Watanabe M."/>
            <person name="Kojima H."/>
            <person name="Fukui M."/>
        </authorList>
    </citation>
    <scope>NUCLEOTIDE SEQUENCE [LARGE SCALE GENOMIC DNA]</scope>
    <source>
        <strain evidence="2 3">28bB2T</strain>
    </source>
</reference>
<dbReference type="InterPro" id="IPR001279">
    <property type="entry name" value="Metallo-B-lactamas"/>
</dbReference>
<dbReference type="CDD" id="cd07725">
    <property type="entry name" value="TTHA1429-like_MBL-fold"/>
    <property type="match status" value="1"/>
</dbReference>
<sequence length="332" mass="37769">MLKPNPTMPQEICDDLFRLKIPLPESPLKFLNCYVIKGASRSMIVDTGLNRTECLSAMRDGLDRIGVDLDRSDFFITHFHEDHFGLVGALVHKPCKVYFNCRDLKYIDLLDSLAPMIRSATRNGCPGKPLRELFAHRTGLGYGNNWRDCIKAIHDNDVVRVGNYRLRCIHTPGHSMGHTCLYDQQRRILLSGDHVLGDISPNITCWFEGIDPLKAYLQSLDKITPLPVSLVLPGHREPFRDLKPRLTALAHHHRSRLHEIMTILENNPWPHTAFDVASKMKWDIDADSWAEFPLLIKFFATGEAVAHLRYLVNDGRLCHIDMAPVSTYAIDG</sequence>
<dbReference type="PANTHER" id="PTHR23131">
    <property type="entry name" value="ENDORIBONUCLEASE LACTB2"/>
    <property type="match status" value="1"/>
</dbReference>
<dbReference type="SUPFAM" id="SSF56281">
    <property type="entry name" value="Metallo-hydrolase/oxidoreductase"/>
    <property type="match status" value="1"/>
</dbReference>
<proteinExistence type="predicted"/>
<dbReference type="KEGG" id="dov:DSCO28_15820"/>
<feature type="domain" description="Metallo-beta-lactamase" evidence="1">
    <location>
        <begin position="30"/>
        <end position="235"/>
    </location>
</feature>
<organism evidence="2 3">
    <name type="scientific">Desulfosarcina ovata subsp. sediminis</name>
    <dbReference type="NCBI Taxonomy" id="885957"/>
    <lineage>
        <taxon>Bacteria</taxon>
        <taxon>Pseudomonadati</taxon>
        <taxon>Thermodesulfobacteriota</taxon>
        <taxon>Desulfobacteria</taxon>
        <taxon>Desulfobacterales</taxon>
        <taxon>Desulfosarcinaceae</taxon>
        <taxon>Desulfosarcina</taxon>
    </lineage>
</organism>